<keyword evidence="3" id="KW-1185">Reference proteome</keyword>
<feature type="domain" description="PilZ" evidence="1">
    <location>
        <begin position="106"/>
        <end position="184"/>
    </location>
</feature>
<dbReference type="Proteomes" id="UP000193450">
    <property type="component" value="Chromosome"/>
</dbReference>
<dbReference type="AlphaFoldDB" id="A0A1X9NJ27"/>
<dbReference type="Pfam" id="PF07238">
    <property type="entry name" value="PilZ"/>
    <property type="match status" value="1"/>
</dbReference>
<dbReference type="GO" id="GO:0035438">
    <property type="term" value="F:cyclic-di-GMP binding"/>
    <property type="evidence" value="ECO:0007669"/>
    <property type="project" value="InterPro"/>
</dbReference>
<protein>
    <recommendedName>
        <fullName evidence="1">PilZ domain-containing protein</fullName>
    </recommendedName>
</protein>
<dbReference type="EMBL" id="CP019343">
    <property type="protein sequence ID" value="ARN75845.1"/>
    <property type="molecule type" value="Genomic_DNA"/>
</dbReference>
<dbReference type="InterPro" id="IPR009875">
    <property type="entry name" value="PilZ_domain"/>
</dbReference>
<dbReference type="Gene3D" id="2.40.10.220">
    <property type="entry name" value="predicted glycosyltransferase like domains"/>
    <property type="match status" value="1"/>
</dbReference>
<dbReference type="RefSeq" id="WP_085760037.1">
    <property type="nucleotide sequence ID" value="NZ_CP019343.1"/>
</dbReference>
<gene>
    <name evidence="2" type="ORF">BST96_18095</name>
</gene>
<sequence length="198" mass="22670">MKNEHASQPMINERRNYFRVDDKVLLRYQPVEESCAFANTIPQAFKEDPGYSLMRELQSIEQDNAKFLRAIGEQSRDLEAYLKGQNKKLELIAAKVVEQEEQAPDQRKQHISISEGGLSIHSETELANDGYLAIQLTLLPNHHSLVVFAKVINCSEAHQGGYNVALSFTHLKDSDRQLIAKHIMQLQLARRRQETDDQ</sequence>
<dbReference type="KEGG" id="osg:BST96_18095"/>
<evidence type="ECO:0000259" key="1">
    <source>
        <dbReference type="Pfam" id="PF07238"/>
    </source>
</evidence>
<dbReference type="STRING" id="716816.BST96_18095"/>
<accession>A0A1X9NJ27</accession>
<organism evidence="2 3">
    <name type="scientific">Oceanicoccus sagamiensis</name>
    <dbReference type="NCBI Taxonomy" id="716816"/>
    <lineage>
        <taxon>Bacteria</taxon>
        <taxon>Pseudomonadati</taxon>
        <taxon>Pseudomonadota</taxon>
        <taxon>Gammaproteobacteria</taxon>
        <taxon>Cellvibrionales</taxon>
        <taxon>Spongiibacteraceae</taxon>
        <taxon>Oceanicoccus</taxon>
    </lineage>
</organism>
<reference evidence="2 3" key="1">
    <citation type="submission" date="2016-11" db="EMBL/GenBank/DDBJ databases">
        <title>Trade-off between light-utilization and light-protection in marine flavobacteria.</title>
        <authorList>
            <person name="Kumagai Y."/>
        </authorList>
    </citation>
    <scope>NUCLEOTIDE SEQUENCE [LARGE SCALE GENOMIC DNA]</scope>
    <source>
        <strain evidence="2 3">NBRC 107125</strain>
    </source>
</reference>
<name>A0A1X9NJ27_9GAMM</name>
<dbReference type="OrthoDB" id="5734758at2"/>
<evidence type="ECO:0000313" key="2">
    <source>
        <dbReference type="EMBL" id="ARN75845.1"/>
    </source>
</evidence>
<evidence type="ECO:0000313" key="3">
    <source>
        <dbReference type="Proteomes" id="UP000193450"/>
    </source>
</evidence>
<proteinExistence type="predicted"/>